<accession>A0ABX7W5I1</accession>
<sequence>MAKRDPFSHKMRDSSAYRADRLQVEHERLMRRLKWAMARNDEAVIEWLESRLDALEQDMDADLGPGKMRGRFG</sequence>
<organism evidence="1 2">
    <name type="scientific">Billgrantia sulfidoxydans</name>
    <dbReference type="NCBI Taxonomy" id="2733484"/>
    <lineage>
        <taxon>Bacteria</taxon>
        <taxon>Pseudomonadati</taxon>
        <taxon>Pseudomonadota</taxon>
        <taxon>Gammaproteobacteria</taxon>
        <taxon>Oceanospirillales</taxon>
        <taxon>Halomonadaceae</taxon>
        <taxon>Billgrantia</taxon>
    </lineage>
</organism>
<protein>
    <submittedName>
        <fullName evidence="1">Uncharacterized protein</fullName>
    </submittedName>
</protein>
<dbReference type="EMBL" id="CP053381">
    <property type="protein sequence ID" value="QTP55420.1"/>
    <property type="molecule type" value="Genomic_DNA"/>
</dbReference>
<proteinExistence type="predicted"/>
<reference evidence="1 2" key="1">
    <citation type="journal article" date="2021" name="Front. Microbiol.">
        <title>Aerobic Denitrification and Heterotrophic Sulfur Oxidation in the Genus Halomonas Revealed by Six Novel Species Characterizations and Genome-Based Analysis.</title>
        <authorList>
            <person name="Wang L."/>
            <person name="Shao Z."/>
        </authorList>
    </citation>
    <scope>NUCLEOTIDE SEQUENCE [LARGE SCALE GENOMIC DNA]</scope>
    <source>
        <strain evidence="1 2">MCCC 1A11059</strain>
    </source>
</reference>
<gene>
    <name evidence="1" type="ORF">HNO51_12455</name>
</gene>
<evidence type="ECO:0000313" key="1">
    <source>
        <dbReference type="EMBL" id="QTP55420.1"/>
    </source>
</evidence>
<name>A0ABX7W5I1_9GAMM</name>
<evidence type="ECO:0000313" key="2">
    <source>
        <dbReference type="Proteomes" id="UP000671868"/>
    </source>
</evidence>
<dbReference type="Proteomes" id="UP000671868">
    <property type="component" value="Chromosome"/>
</dbReference>
<dbReference type="RefSeq" id="WP_209537572.1">
    <property type="nucleotide sequence ID" value="NZ_CP053381.1"/>
</dbReference>
<keyword evidence="2" id="KW-1185">Reference proteome</keyword>